<feature type="region of interest" description="Disordered" evidence="1">
    <location>
        <begin position="136"/>
        <end position="170"/>
    </location>
</feature>
<dbReference type="RefSeq" id="XP_060427950.1">
    <property type="nucleotide sequence ID" value="XM_060572573.1"/>
</dbReference>
<keyword evidence="3" id="KW-1185">Reference proteome</keyword>
<name>A0AAJ0AHF2_9PEZI</name>
<reference evidence="2" key="1">
    <citation type="submission" date="2021-06" db="EMBL/GenBank/DDBJ databases">
        <title>Comparative genomics, transcriptomics and evolutionary studies reveal genomic signatures of adaptation to plant cell wall in hemibiotrophic fungi.</title>
        <authorList>
            <consortium name="DOE Joint Genome Institute"/>
            <person name="Baroncelli R."/>
            <person name="Diaz J.F."/>
            <person name="Benocci T."/>
            <person name="Peng M."/>
            <person name="Battaglia E."/>
            <person name="Haridas S."/>
            <person name="Andreopoulos W."/>
            <person name="Labutti K."/>
            <person name="Pangilinan J."/>
            <person name="Floch G.L."/>
            <person name="Makela M.R."/>
            <person name="Henrissat B."/>
            <person name="Grigoriev I.V."/>
            <person name="Crouch J.A."/>
            <person name="De Vries R.P."/>
            <person name="Sukno S.A."/>
            <person name="Thon M.R."/>
        </authorList>
    </citation>
    <scope>NUCLEOTIDE SEQUENCE</scope>
    <source>
        <strain evidence="2">CBS 193.32</strain>
    </source>
</reference>
<accession>A0AAJ0AHF2</accession>
<dbReference type="AlphaFoldDB" id="A0AAJ0AHF2"/>
<dbReference type="Proteomes" id="UP001224890">
    <property type="component" value="Unassembled WGS sequence"/>
</dbReference>
<organism evidence="2 3">
    <name type="scientific">Colletotrichum godetiae</name>
    <dbReference type="NCBI Taxonomy" id="1209918"/>
    <lineage>
        <taxon>Eukaryota</taxon>
        <taxon>Fungi</taxon>
        <taxon>Dikarya</taxon>
        <taxon>Ascomycota</taxon>
        <taxon>Pezizomycotina</taxon>
        <taxon>Sordariomycetes</taxon>
        <taxon>Hypocreomycetidae</taxon>
        <taxon>Glomerellales</taxon>
        <taxon>Glomerellaceae</taxon>
        <taxon>Colletotrichum</taxon>
        <taxon>Colletotrichum acutatum species complex</taxon>
    </lineage>
</organism>
<evidence type="ECO:0000256" key="1">
    <source>
        <dbReference type="SAM" id="MobiDB-lite"/>
    </source>
</evidence>
<evidence type="ECO:0000313" key="3">
    <source>
        <dbReference type="Proteomes" id="UP001224890"/>
    </source>
</evidence>
<dbReference type="GeneID" id="85457099"/>
<evidence type="ECO:0000313" key="2">
    <source>
        <dbReference type="EMBL" id="KAK1673947.1"/>
    </source>
</evidence>
<protein>
    <submittedName>
        <fullName evidence="2">Uncharacterized protein</fullName>
    </submittedName>
</protein>
<proteinExistence type="predicted"/>
<comment type="caution">
    <text evidence="2">The sequence shown here is derived from an EMBL/GenBank/DDBJ whole genome shotgun (WGS) entry which is preliminary data.</text>
</comment>
<sequence length="226" mass="24767">MPAYRADGEAIGNVTRKPAFSFDRAIVHCNSLATVHRSWSPSSSPLAGMLLEDVDKSTPRLNSFHCAKSHPSKPATRGPTGSLLAALLSTIHIRPTGILLLSDQGGRLGDWSAMVLLSPVSCLRLRRVLAPPPHFLEKGRGEQQHNPGFPLSGRATRDTRKKKAEPGQGHWAREFLERQESRILSNLGCKALFPTRLQPPVTATENVRSLFGSALPLAIARRSWEF</sequence>
<dbReference type="EMBL" id="JAHMHR010000028">
    <property type="protein sequence ID" value="KAK1673947.1"/>
    <property type="molecule type" value="Genomic_DNA"/>
</dbReference>
<gene>
    <name evidence="2" type="ORF">BDP55DRAFT_633556</name>
</gene>